<evidence type="ECO:0000256" key="5">
    <source>
        <dbReference type="ARBA" id="ARBA00023242"/>
    </source>
</evidence>
<keyword evidence="9" id="KW-1185">Reference proteome</keyword>
<sequence length="478" mass="52544">MTSTSIHSNAQVSRVSFSQGGVESSSKTTTSKLRDSCHACALSKVKCHKQKPSCSRCTKRGVACEYIVTKRPGRKRDSTHINSNDDGNGDKTATVRQISPVTQHPWLDLTTSRNTNSMLSGSTNFLSPLNLNIASPKSDNVPSVNHSNPDILDSLLMPLEHYPAELMGMGDEFDEFFNSPVNFSGSDTSENQFLGQGRNDIAKLLIPNDTELELRPGKFSGELPNTPKTTFPNIWSLSSSDTSENRASDSCSCLIQALDIMKKILANENANSPPPSSGEQATKISNKGLEIPFVVPSAQNVVSENKQTIETLTPMLQCSCGEDGYLLMVLSMIVFRILGRYAAAALQPPMEGGEKIDRSSMNSSTKEYKRRLSNIDTDGEESRRMAAQLILRELHRVLRLINELSLRLQAHGRGSTRNDNEGISVEKIFGWESQTPTLSDHLTKAAPFSAARFAQLEVDMRKCLNTLSSEIINMLQQI</sequence>
<protein>
    <recommendedName>
        <fullName evidence="7">Zn(2)-C6 fungal-type domain-containing protein</fullName>
    </recommendedName>
</protein>
<dbReference type="EMBL" id="VICG01000002">
    <property type="protein sequence ID" value="KAA8575252.1"/>
    <property type="molecule type" value="Genomic_DNA"/>
</dbReference>
<name>A0A5M9K5F2_MONFR</name>
<keyword evidence="4" id="KW-0804">Transcription</keyword>
<evidence type="ECO:0000256" key="4">
    <source>
        <dbReference type="ARBA" id="ARBA00023163"/>
    </source>
</evidence>
<dbReference type="SMART" id="SM00066">
    <property type="entry name" value="GAL4"/>
    <property type="match status" value="1"/>
</dbReference>
<evidence type="ECO:0000256" key="2">
    <source>
        <dbReference type="ARBA" id="ARBA00023015"/>
    </source>
</evidence>
<keyword evidence="1" id="KW-0479">Metal-binding</keyword>
<evidence type="ECO:0000256" key="3">
    <source>
        <dbReference type="ARBA" id="ARBA00023125"/>
    </source>
</evidence>
<dbReference type="SUPFAM" id="SSF57701">
    <property type="entry name" value="Zn2/Cys6 DNA-binding domain"/>
    <property type="match status" value="1"/>
</dbReference>
<dbReference type="PROSITE" id="PS00463">
    <property type="entry name" value="ZN2_CY6_FUNGAL_1"/>
    <property type="match status" value="1"/>
</dbReference>
<dbReference type="GO" id="GO:0005634">
    <property type="term" value="C:nucleus"/>
    <property type="evidence" value="ECO:0007669"/>
    <property type="project" value="InterPro"/>
</dbReference>
<dbReference type="InterPro" id="IPR001138">
    <property type="entry name" value="Zn2Cys6_DnaBD"/>
</dbReference>
<dbReference type="OrthoDB" id="2740448at2759"/>
<gene>
    <name evidence="8" type="ORF">EYC84_004438</name>
</gene>
<dbReference type="PRINTS" id="PR00755">
    <property type="entry name" value="AFLATOXINBRP"/>
</dbReference>
<dbReference type="InterPro" id="IPR013700">
    <property type="entry name" value="AflR"/>
</dbReference>
<dbReference type="Gene3D" id="4.10.240.10">
    <property type="entry name" value="Zn(2)-C6 fungal-type DNA-binding domain"/>
    <property type="match status" value="1"/>
</dbReference>
<comment type="caution">
    <text evidence="8">The sequence shown here is derived from an EMBL/GenBank/DDBJ whole genome shotgun (WGS) entry which is preliminary data.</text>
</comment>
<dbReference type="GO" id="GO:0008270">
    <property type="term" value="F:zinc ion binding"/>
    <property type="evidence" value="ECO:0007669"/>
    <property type="project" value="InterPro"/>
</dbReference>
<dbReference type="PANTHER" id="PTHR31069">
    <property type="entry name" value="OLEATE-ACTIVATED TRANSCRIPTION FACTOR 1-RELATED"/>
    <property type="match status" value="1"/>
</dbReference>
<proteinExistence type="predicted"/>
<dbReference type="Pfam" id="PF08493">
    <property type="entry name" value="AflR"/>
    <property type="match status" value="1"/>
</dbReference>
<dbReference type="CDD" id="cd00067">
    <property type="entry name" value="GAL4"/>
    <property type="match status" value="1"/>
</dbReference>
<dbReference type="Pfam" id="PF00172">
    <property type="entry name" value="Zn_clus"/>
    <property type="match status" value="1"/>
</dbReference>
<dbReference type="GO" id="GO:0045122">
    <property type="term" value="P:aflatoxin biosynthetic process"/>
    <property type="evidence" value="ECO:0007669"/>
    <property type="project" value="InterPro"/>
</dbReference>
<dbReference type="Proteomes" id="UP000322873">
    <property type="component" value="Unassembled WGS sequence"/>
</dbReference>
<feature type="domain" description="Zn(2)-C6 fungal-type" evidence="7">
    <location>
        <begin position="36"/>
        <end position="66"/>
    </location>
</feature>
<evidence type="ECO:0000259" key="7">
    <source>
        <dbReference type="PROSITE" id="PS50048"/>
    </source>
</evidence>
<dbReference type="PANTHER" id="PTHR31069:SF31">
    <property type="entry name" value="MONODICTYPHENONE CLUSTER TRANSCRIPTION FACTOR-RELATED"/>
    <property type="match status" value="1"/>
</dbReference>
<evidence type="ECO:0000256" key="1">
    <source>
        <dbReference type="ARBA" id="ARBA00022723"/>
    </source>
</evidence>
<evidence type="ECO:0000313" key="8">
    <source>
        <dbReference type="EMBL" id="KAA8575252.1"/>
    </source>
</evidence>
<keyword evidence="2" id="KW-0805">Transcription regulation</keyword>
<dbReference type="GO" id="GO:0000981">
    <property type="term" value="F:DNA-binding transcription factor activity, RNA polymerase II-specific"/>
    <property type="evidence" value="ECO:0007669"/>
    <property type="project" value="InterPro"/>
</dbReference>
<dbReference type="InterPro" id="IPR050675">
    <property type="entry name" value="OAF3"/>
</dbReference>
<evidence type="ECO:0000256" key="6">
    <source>
        <dbReference type="SAM" id="MobiDB-lite"/>
    </source>
</evidence>
<dbReference type="GO" id="GO:0003677">
    <property type="term" value="F:DNA binding"/>
    <property type="evidence" value="ECO:0007669"/>
    <property type="project" value="UniProtKB-KW"/>
</dbReference>
<dbReference type="PROSITE" id="PS50048">
    <property type="entry name" value="ZN2_CY6_FUNGAL_2"/>
    <property type="match status" value="1"/>
</dbReference>
<reference evidence="8 9" key="1">
    <citation type="submission" date="2019-06" db="EMBL/GenBank/DDBJ databases">
        <title>Genome Sequence of the Brown Rot Fungal Pathogen Monilinia fructicola.</title>
        <authorList>
            <person name="De Miccolis Angelini R.M."/>
            <person name="Landi L."/>
            <person name="Abate D."/>
            <person name="Pollastro S."/>
            <person name="Romanazzi G."/>
            <person name="Faretra F."/>
        </authorList>
    </citation>
    <scope>NUCLEOTIDE SEQUENCE [LARGE SCALE GENOMIC DNA]</scope>
    <source>
        <strain evidence="8 9">Mfrc123</strain>
    </source>
</reference>
<keyword evidence="5" id="KW-0539">Nucleus</keyword>
<accession>A0A5M9K5F2</accession>
<dbReference type="AlphaFoldDB" id="A0A5M9K5F2"/>
<keyword evidence="3" id="KW-0238">DNA-binding</keyword>
<feature type="region of interest" description="Disordered" evidence="6">
    <location>
        <begin position="1"/>
        <end position="28"/>
    </location>
</feature>
<dbReference type="InterPro" id="IPR036864">
    <property type="entry name" value="Zn2-C6_fun-type_DNA-bd_sf"/>
</dbReference>
<organism evidence="8 9">
    <name type="scientific">Monilinia fructicola</name>
    <name type="common">Brown rot fungus</name>
    <name type="synonym">Ciboria fructicola</name>
    <dbReference type="NCBI Taxonomy" id="38448"/>
    <lineage>
        <taxon>Eukaryota</taxon>
        <taxon>Fungi</taxon>
        <taxon>Dikarya</taxon>
        <taxon>Ascomycota</taxon>
        <taxon>Pezizomycotina</taxon>
        <taxon>Leotiomycetes</taxon>
        <taxon>Helotiales</taxon>
        <taxon>Sclerotiniaceae</taxon>
        <taxon>Monilinia</taxon>
    </lineage>
</organism>
<evidence type="ECO:0000313" key="9">
    <source>
        <dbReference type="Proteomes" id="UP000322873"/>
    </source>
</evidence>
<dbReference type="VEuPathDB" id="FungiDB:MFRU_002g02100"/>